<dbReference type="EMBL" id="JBHFFA010000004">
    <property type="protein sequence ID" value="KAL2628637.1"/>
    <property type="molecule type" value="Genomic_DNA"/>
</dbReference>
<evidence type="ECO:0000259" key="1">
    <source>
        <dbReference type="SMART" id="SM00256"/>
    </source>
</evidence>
<dbReference type="InterPro" id="IPR005174">
    <property type="entry name" value="KIB1-4_b-propeller"/>
</dbReference>
<proteinExistence type="predicted"/>
<keyword evidence="3" id="KW-1185">Reference proteome</keyword>
<dbReference type="SMART" id="SM00256">
    <property type="entry name" value="FBOX"/>
    <property type="match status" value="1"/>
</dbReference>
<dbReference type="InterPro" id="IPR015915">
    <property type="entry name" value="Kelch-typ_b-propeller"/>
</dbReference>
<dbReference type="PANTHER" id="PTHR31672">
    <property type="entry name" value="BNACNNG10540D PROTEIN"/>
    <property type="match status" value="1"/>
</dbReference>
<gene>
    <name evidence="2" type="ORF">R1flu_013323</name>
</gene>
<comment type="caution">
    <text evidence="2">The sequence shown here is derived from an EMBL/GenBank/DDBJ whole genome shotgun (WGS) entry which is preliminary data.</text>
</comment>
<organism evidence="2 3">
    <name type="scientific">Riccia fluitans</name>
    <dbReference type="NCBI Taxonomy" id="41844"/>
    <lineage>
        <taxon>Eukaryota</taxon>
        <taxon>Viridiplantae</taxon>
        <taxon>Streptophyta</taxon>
        <taxon>Embryophyta</taxon>
        <taxon>Marchantiophyta</taxon>
        <taxon>Marchantiopsida</taxon>
        <taxon>Marchantiidae</taxon>
        <taxon>Marchantiales</taxon>
        <taxon>Ricciaceae</taxon>
        <taxon>Riccia</taxon>
    </lineage>
</organism>
<dbReference type="Gene3D" id="1.20.1280.50">
    <property type="match status" value="1"/>
</dbReference>
<dbReference type="InterPro" id="IPR001810">
    <property type="entry name" value="F-box_dom"/>
</dbReference>
<dbReference type="Pfam" id="PF00646">
    <property type="entry name" value="F-box"/>
    <property type="match status" value="1"/>
</dbReference>
<dbReference type="Gene3D" id="2.120.10.80">
    <property type="entry name" value="Kelch-type beta propeller"/>
    <property type="match status" value="1"/>
</dbReference>
<accession>A0ABD1YD25</accession>
<sequence length="397" mass="45082">MDRFGVSSEEGLMMGGRYLSKEVMCRILGRLPTCSFLQLRCVCKRWYSIMEDADFRAICASLEFQTSTMRDSDKVPFLICESAADAAKPLLAFDLLSRTWRLFSLLEGAWSRLTVLSSTRGLLLATAENGNGERDYVTLNPLTKLQRQIPPMIDYNSLKFNVRQIVMDAAVEGKYFIIAEEVQSKKRSKGEDMTPTAPKLQIFDSYNNAWGLAGELRPGLSFKHAVCMRGTLLCLATSSKEGSDVKSVQVFRFDGSSTWAKLQTELPVCIGPPHRRWTPRLFEYKQHLMLVGESSSAGNKAVCVWQLDEEKMEWVQVQSMPTKLYDDVVGSNEFSSCEDFLCMHPSREERNRAIICNLSTGDWQIIPYKTPRLSEQRRTAFIHDNFCFYEPRVGAIA</sequence>
<dbReference type="InterPro" id="IPR036047">
    <property type="entry name" value="F-box-like_dom_sf"/>
</dbReference>
<dbReference type="InterPro" id="IPR050796">
    <property type="entry name" value="SCF_F-box_component"/>
</dbReference>
<dbReference type="SUPFAM" id="SSF117281">
    <property type="entry name" value="Kelch motif"/>
    <property type="match status" value="1"/>
</dbReference>
<name>A0ABD1YD25_9MARC</name>
<protein>
    <recommendedName>
        <fullName evidence="1">F-box domain-containing protein</fullName>
    </recommendedName>
</protein>
<reference evidence="2 3" key="1">
    <citation type="submission" date="2024-09" db="EMBL/GenBank/DDBJ databases">
        <title>Chromosome-scale assembly of Riccia fluitans.</title>
        <authorList>
            <person name="Paukszto L."/>
            <person name="Sawicki J."/>
            <person name="Karawczyk K."/>
            <person name="Piernik-Szablinska J."/>
            <person name="Szczecinska M."/>
            <person name="Mazdziarz M."/>
        </authorList>
    </citation>
    <scope>NUCLEOTIDE SEQUENCE [LARGE SCALE GENOMIC DNA]</scope>
    <source>
        <strain evidence="2">Rf_01</strain>
        <tissue evidence="2">Aerial parts of the thallus</tissue>
    </source>
</reference>
<dbReference type="Pfam" id="PF03478">
    <property type="entry name" value="Beta-prop_KIB1-4"/>
    <property type="match status" value="1"/>
</dbReference>
<evidence type="ECO:0000313" key="3">
    <source>
        <dbReference type="Proteomes" id="UP001605036"/>
    </source>
</evidence>
<dbReference type="PANTHER" id="PTHR31672:SF7">
    <property type="entry name" value="F-BOX DOMAIN-CONTAINING PROTEIN"/>
    <property type="match status" value="1"/>
</dbReference>
<dbReference type="SUPFAM" id="SSF81383">
    <property type="entry name" value="F-box domain"/>
    <property type="match status" value="1"/>
</dbReference>
<feature type="domain" description="F-box" evidence="1">
    <location>
        <begin position="19"/>
        <end position="59"/>
    </location>
</feature>
<dbReference type="Proteomes" id="UP001605036">
    <property type="component" value="Unassembled WGS sequence"/>
</dbReference>
<evidence type="ECO:0000313" key="2">
    <source>
        <dbReference type="EMBL" id="KAL2628637.1"/>
    </source>
</evidence>
<dbReference type="AlphaFoldDB" id="A0ABD1YD25"/>